<comment type="caution">
    <text evidence="1">The sequence shown here is derived from an EMBL/GenBank/DDBJ whole genome shotgun (WGS) entry which is preliminary data.</text>
</comment>
<reference evidence="1 2" key="1">
    <citation type="journal article" date="2013" name="Mar. Genomics">
        <title>Expression of sulfatases in Rhodopirellula baltica and the diversity of sulfatases in the genus Rhodopirellula.</title>
        <authorList>
            <person name="Wegner C.E."/>
            <person name="Richter-Heitmann T."/>
            <person name="Klindworth A."/>
            <person name="Klockow C."/>
            <person name="Richter M."/>
            <person name="Achstetter T."/>
            <person name="Glockner F.O."/>
            <person name="Harder J."/>
        </authorList>
    </citation>
    <scope>NUCLEOTIDE SEQUENCE [LARGE SCALE GENOMIC DNA]</scope>
    <source>
        <strain evidence="1 2">SWK14</strain>
    </source>
</reference>
<organism evidence="1 2">
    <name type="scientific">Rhodopirellula baltica SWK14</name>
    <dbReference type="NCBI Taxonomy" id="993516"/>
    <lineage>
        <taxon>Bacteria</taxon>
        <taxon>Pseudomonadati</taxon>
        <taxon>Planctomycetota</taxon>
        <taxon>Planctomycetia</taxon>
        <taxon>Pirellulales</taxon>
        <taxon>Pirellulaceae</taxon>
        <taxon>Rhodopirellula</taxon>
    </lineage>
</organism>
<evidence type="ECO:0000313" key="2">
    <source>
        <dbReference type="Proteomes" id="UP000010959"/>
    </source>
</evidence>
<dbReference type="PATRIC" id="fig|993516.3.peg.6574"/>
<sequence>MSQAWQRVSRQVAKALVVTLQKRLERLDQFTQPPRTTYAVHSPAASMPR</sequence>
<gene>
    <name evidence="1" type="ORF">RBSWK_06132</name>
</gene>
<name>L7C776_RHOBT</name>
<protein>
    <submittedName>
        <fullName evidence="1">Uncharacterized protein</fullName>
    </submittedName>
</protein>
<accession>L7C776</accession>
<dbReference type="EMBL" id="AMWG01000174">
    <property type="protein sequence ID" value="ELP30044.1"/>
    <property type="molecule type" value="Genomic_DNA"/>
</dbReference>
<evidence type="ECO:0000313" key="1">
    <source>
        <dbReference type="EMBL" id="ELP30044.1"/>
    </source>
</evidence>
<dbReference type="AlphaFoldDB" id="L7C776"/>
<proteinExistence type="predicted"/>
<dbReference type="Proteomes" id="UP000010959">
    <property type="component" value="Unassembled WGS sequence"/>
</dbReference>